<evidence type="ECO:0000256" key="1">
    <source>
        <dbReference type="ARBA" id="ARBA00005180"/>
    </source>
</evidence>
<protein>
    <recommendedName>
        <fullName evidence="13 15">Uracil phosphoribosyltransferase</fullName>
        <ecNumber evidence="3 15">2.4.2.9</ecNumber>
    </recommendedName>
    <alternativeName>
        <fullName evidence="10 15">UMP pyrophosphorylase</fullName>
    </alternativeName>
    <alternativeName>
        <fullName evidence="14 15">UPRTase</fullName>
    </alternativeName>
</protein>
<dbReference type="InterPro" id="IPR050054">
    <property type="entry name" value="UPRTase/APRTase"/>
</dbReference>
<comment type="similarity">
    <text evidence="2 15">Belongs to the UPRTase family.</text>
</comment>
<dbReference type="InterPro" id="IPR005765">
    <property type="entry name" value="UPRT"/>
</dbReference>
<dbReference type="SUPFAM" id="SSF53271">
    <property type="entry name" value="PRTase-like"/>
    <property type="match status" value="1"/>
</dbReference>
<proteinExistence type="inferred from homology"/>
<comment type="function">
    <text evidence="12 15">Catalyzes the conversion of uracil and 5-phospho-alpha-D-ribose 1-diphosphate (PRPP) to UMP and diphosphate.</text>
</comment>
<dbReference type="GO" id="GO:0005737">
    <property type="term" value="C:cytoplasm"/>
    <property type="evidence" value="ECO:0007669"/>
    <property type="project" value="UniProtKB-ARBA"/>
</dbReference>
<evidence type="ECO:0000256" key="12">
    <source>
        <dbReference type="ARBA" id="ARBA00056901"/>
    </source>
</evidence>
<keyword evidence="4 15" id="KW-0021">Allosteric enzyme</keyword>
<evidence type="ECO:0000256" key="13">
    <source>
        <dbReference type="ARBA" id="ARBA00072146"/>
    </source>
</evidence>
<dbReference type="AlphaFoldDB" id="A0AA37T3D1"/>
<comment type="pathway">
    <text evidence="1 15">Pyrimidine metabolism; UMP biosynthesis via salvage pathway; UMP from uracil: step 1/1.</text>
</comment>
<evidence type="ECO:0000256" key="7">
    <source>
        <dbReference type="ARBA" id="ARBA00022741"/>
    </source>
</evidence>
<evidence type="ECO:0000256" key="6">
    <source>
        <dbReference type="ARBA" id="ARBA00022679"/>
    </source>
</evidence>
<keyword evidence="5 15" id="KW-0328">Glycosyltransferase</keyword>
<evidence type="ECO:0000256" key="2">
    <source>
        <dbReference type="ARBA" id="ARBA00009516"/>
    </source>
</evidence>
<keyword evidence="18" id="KW-1185">Reference proteome</keyword>
<dbReference type="Pfam" id="PF14681">
    <property type="entry name" value="UPRTase"/>
    <property type="match status" value="1"/>
</dbReference>
<evidence type="ECO:0000313" key="18">
    <source>
        <dbReference type="Proteomes" id="UP001156870"/>
    </source>
</evidence>
<dbReference type="Proteomes" id="UP001156870">
    <property type="component" value="Unassembled WGS sequence"/>
</dbReference>
<comment type="activity regulation">
    <text evidence="15">Allosterically activated by GTP.</text>
</comment>
<evidence type="ECO:0000256" key="15">
    <source>
        <dbReference type="HAMAP-Rule" id="MF_01218"/>
    </source>
</evidence>
<dbReference type="GO" id="GO:0004845">
    <property type="term" value="F:uracil phosphoribosyltransferase activity"/>
    <property type="evidence" value="ECO:0007669"/>
    <property type="project" value="UniProtKB-UniRule"/>
</dbReference>
<accession>A0AA37T3D1</accession>
<evidence type="ECO:0000313" key="17">
    <source>
        <dbReference type="EMBL" id="GLS25778.1"/>
    </source>
</evidence>
<dbReference type="GO" id="GO:0005525">
    <property type="term" value="F:GTP binding"/>
    <property type="evidence" value="ECO:0007669"/>
    <property type="project" value="UniProtKB-KW"/>
</dbReference>
<feature type="binding site" evidence="15">
    <location>
        <position position="105"/>
    </location>
    <ligand>
        <name>5-phospho-alpha-D-ribose 1-diphosphate</name>
        <dbReference type="ChEBI" id="CHEBI:58017"/>
    </ligand>
</feature>
<gene>
    <name evidence="15 17" type="primary">upp</name>
    <name evidence="17" type="ORF">GCM10007877_14920</name>
</gene>
<keyword evidence="6 15" id="KW-0808">Transferase</keyword>
<dbReference type="InterPro" id="IPR029057">
    <property type="entry name" value="PRTase-like"/>
</dbReference>
<dbReference type="FunFam" id="3.40.50.2020:FF:000003">
    <property type="entry name" value="Uracil phosphoribosyltransferase"/>
    <property type="match status" value="1"/>
</dbReference>
<dbReference type="InterPro" id="IPR000836">
    <property type="entry name" value="PRTase_dom"/>
</dbReference>
<evidence type="ECO:0000256" key="3">
    <source>
        <dbReference type="ARBA" id="ARBA00011894"/>
    </source>
</evidence>
<dbReference type="NCBIfam" id="TIGR01091">
    <property type="entry name" value="upp"/>
    <property type="match status" value="1"/>
</dbReference>
<dbReference type="NCBIfam" id="NF001097">
    <property type="entry name" value="PRK00129.1"/>
    <property type="match status" value="1"/>
</dbReference>
<dbReference type="GO" id="GO:0044206">
    <property type="term" value="P:UMP salvage"/>
    <property type="evidence" value="ECO:0007669"/>
    <property type="project" value="UniProtKB-UniRule"/>
</dbReference>
<dbReference type="HAMAP" id="MF_01218_B">
    <property type="entry name" value="Upp_B"/>
    <property type="match status" value="1"/>
</dbReference>
<evidence type="ECO:0000256" key="5">
    <source>
        <dbReference type="ARBA" id="ARBA00022676"/>
    </source>
</evidence>
<keyword evidence="7 15" id="KW-0547">Nucleotide-binding</keyword>
<dbReference type="PANTHER" id="PTHR32315">
    <property type="entry name" value="ADENINE PHOSPHORIBOSYLTRANSFERASE"/>
    <property type="match status" value="1"/>
</dbReference>
<sequence length="210" mass="23522">MTNHVHVVDHPLVQHKLSVLRKKETGPSLFRDLLNDISALLAYEITRDLPMTTRTIETPLTTMDAPFLENPEMCLVSILRAGNGLLDGMLQLLPDARVGHIGLYRDPKTFRSVEYYFKIPPNMENYDTIVVDPMLATGHSAASAIDRIKSTKPKSMRFMCLLASPEGIEYLHEEHPDVPIYTASIDEGLNEKKYIVPGIGDAGDRMFGTQ</sequence>
<comment type="catalytic activity">
    <reaction evidence="11 15">
        <text>UMP + diphosphate = 5-phospho-alpha-D-ribose 1-diphosphate + uracil</text>
        <dbReference type="Rhea" id="RHEA:13017"/>
        <dbReference type="ChEBI" id="CHEBI:17568"/>
        <dbReference type="ChEBI" id="CHEBI:33019"/>
        <dbReference type="ChEBI" id="CHEBI:57865"/>
        <dbReference type="ChEBI" id="CHEBI:58017"/>
        <dbReference type="EC" id="2.4.2.9"/>
    </reaction>
</comment>
<feature type="binding site" evidence="15">
    <location>
        <begin position="132"/>
        <end position="140"/>
    </location>
    <ligand>
        <name>5-phospho-alpha-D-ribose 1-diphosphate</name>
        <dbReference type="ChEBI" id="CHEBI:58017"/>
    </ligand>
</feature>
<feature type="binding site" evidence="15">
    <location>
        <position position="201"/>
    </location>
    <ligand>
        <name>5-phospho-alpha-D-ribose 1-diphosphate</name>
        <dbReference type="ChEBI" id="CHEBI:58017"/>
    </ligand>
</feature>
<organism evidence="17 18">
    <name type="scientific">Marinibactrum halimedae</name>
    <dbReference type="NCBI Taxonomy" id="1444977"/>
    <lineage>
        <taxon>Bacteria</taxon>
        <taxon>Pseudomonadati</taxon>
        <taxon>Pseudomonadota</taxon>
        <taxon>Gammaproteobacteria</taxon>
        <taxon>Cellvibrionales</taxon>
        <taxon>Cellvibrionaceae</taxon>
        <taxon>Marinibactrum</taxon>
    </lineage>
</organism>
<feature type="binding site" evidence="15">
    <location>
        <position position="195"/>
    </location>
    <ligand>
        <name>uracil</name>
        <dbReference type="ChEBI" id="CHEBI:17568"/>
    </ligand>
</feature>
<comment type="caution">
    <text evidence="17">The sequence shown here is derived from an EMBL/GenBank/DDBJ whole genome shotgun (WGS) entry which is preliminary data.</text>
</comment>
<dbReference type="EMBL" id="BSPD01000035">
    <property type="protein sequence ID" value="GLS25778.1"/>
    <property type="molecule type" value="Genomic_DNA"/>
</dbReference>
<reference evidence="17 18" key="1">
    <citation type="journal article" date="2014" name="Int. J. Syst. Evol. Microbiol.">
        <title>Complete genome sequence of Corynebacterium casei LMG S-19264T (=DSM 44701T), isolated from a smear-ripened cheese.</title>
        <authorList>
            <consortium name="US DOE Joint Genome Institute (JGI-PGF)"/>
            <person name="Walter F."/>
            <person name="Albersmeier A."/>
            <person name="Kalinowski J."/>
            <person name="Ruckert C."/>
        </authorList>
    </citation>
    <scope>NUCLEOTIDE SEQUENCE [LARGE SCALE GENOMIC DNA]</scope>
    <source>
        <strain evidence="17 18">NBRC 110095</strain>
    </source>
</reference>
<evidence type="ECO:0000256" key="8">
    <source>
        <dbReference type="ARBA" id="ARBA00022842"/>
    </source>
</evidence>
<name>A0AA37T3D1_9GAMM</name>
<feature type="domain" description="Phosphoribosyltransferase" evidence="16">
    <location>
        <begin position="7"/>
        <end position="209"/>
    </location>
</feature>
<feature type="binding site" evidence="15">
    <location>
        <position position="80"/>
    </location>
    <ligand>
        <name>5-phospho-alpha-D-ribose 1-diphosphate</name>
        <dbReference type="ChEBI" id="CHEBI:58017"/>
    </ligand>
</feature>
<feature type="binding site" evidence="15">
    <location>
        <begin position="200"/>
        <end position="202"/>
    </location>
    <ligand>
        <name>uracil</name>
        <dbReference type="ChEBI" id="CHEBI:17568"/>
    </ligand>
</feature>
<evidence type="ECO:0000256" key="11">
    <source>
        <dbReference type="ARBA" id="ARBA00052919"/>
    </source>
</evidence>
<comment type="cofactor">
    <cofactor evidence="15">
        <name>Mg(2+)</name>
        <dbReference type="ChEBI" id="CHEBI:18420"/>
    </cofactor>
    <text evidence="15">Binds 1 Mg(2+) ion per subunit. The magnesium is bound as Mg-PRPP.</text>
</comment>
<evidence type="ECO:0000256" key="9">
    <source>
        <dbReference type="ARBA" id="ARBA00023134"/>
    </source>
</evidence>
<dbReference type="GO" id="GO:0000287">
    <property type="term" value="F:magnesium ion binding"/>
    <property type="evidence" value="ECO:0007669"/>
    <property type="project" value="UniProtKB-UniRule"/>
</dbReference>
<evidence type="ECO:0000256" key="14">
    <source>
        <dbReference type="ARBA" id="ARBA00079807"/>
    </source>
</evidence>
<keyword evidence="8 15" id="KW-0460">Magnesium</keyword>
<evidence type="ECO:0000256" key="4">
    <source>
        <dbReference type="ARBA" id="ARBA00022533"/>
    </source>
</evidence>
<dbReference type="InterPro" id="IPR034332">
    <property type="entry name" value="Upp_B"/>
</dbReference>
<keyword evidence="9 15" id="KW-0342">GTP-binding</keyword>
<dbReference type="CDD" id="cd06223">
    <property type="entry name" value="PRTases_typeI"/>
    <property type="match status" value="1"/>
</dbReference>
<dbReference type="Gene3D" id="3.40.50.2020">
    <property type="match status" value="1"/>
</dbReference>
<evidence type="ECO:0000256" key="10">
    <source>
        <dbReference type="ARBA" id="ARBA00031082"/>
    </source>
</evidence>
<dbReference type="PANTHER" id="PTHR32315:SF4">
    <property type="entry name" value="URACIL PHOSPHORIBOSYLTRANSFERASE, CHLOROPLASTIC"/>
    <property type="match status" value="1"/>
</dbReference>
<dbReference type="EC" id="2.4.2.9" evidence="3 15"/>
<dbReference type="GO" id="GO:0006223">
    <property type="term" value="P:uracil salvage"/>
    <property type="evidence" value="ECO:0007669"/>
    <property type="project" value="InterPro"/>
</dbReference>
<evidence type="ECO:0000259" key="16">
    <source>
        <dbReference type="Pfam" id="PF14681"/>
    </source>
</evidence>
<dbReference type="RefSeq" id="WP_232593920.1">
    <property type="nucleotide sequence ID" value="NZ_BSPD01000035.1"/>
</dbReference>